<proteinExistence type="predicted"/>
<accession>A0A6A6AAK2</accession>
<evidence type="ECO:0008006" key="4">
    <source>
        <dbReference type="Google" id="ProtNLM"/>
    </source>
</evidence>
<keyword evidence="1" id="KW-0812">Transmembrane</keyword>
<gene>
    <name evidence="2" type="ORF">P153DRAFT_48322</name>
</gene>
<reference evidence="2" key="1">
    <citation type="journal article" date="2020" name="Stud. Mycol.">
        <title>101 Dothideomycetes genomes: a test case for predicting lifestyles and emergence of pathogens.</title>
        <authorList>
            <person name="Haridas S."/>
            <person name="Albert R."/>
            <person name="Binder M."/>
            <person name="Bloem J."/>
            <person name="Labutti K."/>
            <person name="Salamov A."/>
            <person name="Andreopoulos B."/>
            <person name="Baker S."/>
            <person name="Barry K."/>
            <person name="Bills G."/>
            <person name="Bluhm B."/>
            <person name="Cannon C."/>
            <person name="Castanera R."/>
            <person name="Culley D."/>
            <person name="Daum C."/>
            <person name="Ezra D."/>
            <person name="Gonzalez J."/>
            <person name="Henrissat B."/>
            <person name="Kuo A."/>
            <person name="Liang C."/>
            <person name="Lipzen A."/>
            <person name="Lutzoni F."/>
            <person name="Magnuson J."/>
            <person name="Mondo S."/>
            <person name="Nolan M."/>
            <person name="Ohm R."/>
            <person name="Pangilinan J."/>
            <person name="Park H.-J."/>
            <person name="Ramirez L."/>
            <person name="Alfaro M."/>
            <person name="Sun H."/>
            <person name="Tritt A."/>
            <person name="Yoshinaga Y."/>
            <person name="Zwiers L.-H."/>
            <person name="Turgeon B."/>
            <person name="Goodwin S."/>
            <person name="Spatafora J."/>
            <person name="Crous P."/>
            <person name="Grigoriev I."/>
        </authorList>
    </citation>
    <scope>NUCLEOTIDE SEQUENCE</scope>
    <source>
        <strain evidence="2">CBS 119687</strain>
    </source>
</reference>
<evidence type="ECO:0000313" key="3">
    <source>
        <dbReference type="Proteomes" id="UP000799771"/>
    </source>
</evidence>
<protein>
    <recommendedName>
        <fullName evidence="4">Transmembrane protein</fullName>
    </recommendedName>
</protein>
<dbReference type="EMBL" id="ML977509">
    <property type="protein sequence ID" value="KAF2128114.1"/>
    <property type="molecule type" value="Genomic_DNA"/>
</dbReference>
<evidence type="ECO:0000256" key="1">
    <source>
        <dbReference type="SAM" id="Phobius"/>
    </source>
</evidence>
<organism evidence="2 3">
    <name type="scientific">Dothidotthia symphoricarpi CBS 119687</name>
    <dbReference type="NCBI Taxonomy" id="1392245"/>
    <lineage>
        <taxon>Eukaryota</taxon>
        <taxon>Fungi</taxon>
        <taxon>Dikarya</taxon>
        <taxon>Ascomycota</taxon>
        <taxon>Pezizomycotina</taxon>
        <taxon>Dothideomycetes</taxon>
        <taxon>Pleosporomycetidae</taxon>
        <taxon>Pleosporales</taxon>
        <taxon>Dothidotthiaceae</taxon>
        <taxon>Dothidotthia</taxon>
    </lineage>
</organism>
<feature type="transmembrane region" description="Helical" evidence="1">
    <location>
        <begin position="6"/>
        <end position="29"/>
    </location>
</feature>
<sequence>MWSFAWMVWHFAVSCAGGIAIGLLVWVFMITGGCHDVGNDDGIVTCFYFVSARWCWIEEYANFRHIVEIVVDGMELL</sequence>
<dbReference type="AlphaFoldDB" id="A0A6A6AAK2"/>
<keyword evidence="3" id="KW-1185">Reference proteome</keyword>
<keyword evidence="1" id="KW-0472">Membrane</keyword>
<dbReference type="RefSeq" id="XP_033522503.1">
    <property type="nucleotide sequence ID" value="XM_033673229.1"/>
</dbReference>
<evidence type="ECO:0000313" key="2">
    <source>
        <dbReference type="EMBL" id="KAF2128114.1"/>
    </source>
</evidence>
<dbReference type="Proteomes" id="UP000799771">
    <property type="component" value="Unassembled WGS sequence"/>
</dbReference>
<name>A0A6A6AAK2_9PLEO</name>
<dbReference type="GeneID" id="54413661"/>
<keyword evidence="1" id="KW-1133">Transmembrane helix</keyword>